<sequence>MQSALSQLIYNSLPYFVPEDATEDSVHATLLADNLPDALATQLVLFIPIAFGRAFLRKFPLEFPPTFTLQYSNGEVVNDLLFADEPVYLAAAKVAEDIIEKGAWSENFHFEIAAWSSEVDAVSQALVEGNKVEFLSLGALNVFGDIGPRPIHRS</sequence>
<name>A0ABY7LV99_9BACT</name>
<evidence type="ECO:0000313" key="1">
    <source>
        <dbReference type="EMBL" id="WBA43342.1"/>
    </source>
</evidence>
<keyword evidence="2" id="KW-1185">Reference proteome</keyword>
<gene>
    <name evidence="1" type="ORF">O3303_07180</name>
</gene>
<dbReference type="RefSeq" id="WP_269561382.1">
    <property type="nucleotide sequence ID" value="NZ_CP114767.1"/>
</dbReference>
<dbReference type="Proteomes" id="UP001211005">
    <property type="component" value="Chromosome"/>
</dbReference>
<organism evidence="1 2">
    <name type="scientific">Hymenobacter canadensis</name>
    <dbReference type="NCBI Taxonomy" id="2999067"/>
    <lineage>
        <taxon>Bacteria</taxon>
        <taxon>Pseudomonadati</taxon>
        <taxon>Bacteroidota</taxon>
        <taxon>Cytophagia</taxon>
        <taxon>Cytophagales</taxon>
        <taxon>Hymenobacteraceae</taxon>
        <taxon>Hymenobacter</taxon>
    </lineage>
</organism>
<reference evidence="1 2" key="1">
    <citation type="submission" date="2022-12" db="EMBL/GenBank/DDBJ databases">
        <title>Hymenobacter canadensis sp. nov. isolated from lake water of the Cambridge Bay, Canada.</title>
        <authorList>
            <person name="Kim W.H."/>
            <person name="Lee Y.M."/>
        </authorList>
    </citation>
    <scope>NUCLEOTIDE SEQUENCE [LARGE SCALE GENOMIC DNA]</scope>
    <source>
        <strain evidence="1 2">PAMC 29467</strain>
    </source>
</reference>
<accession>A0ABY7LV99</accession>
<evidence type="ECO:0000313" key="2">
    <source>
        <dbReference type="Proteomes" id="UP001211005"/>
    </source>
</evidence>
<dbReference type="EMBL" id="CP114767">
    <property type="protein sequence ID" value="WBA43342.1"/>
    <property type="molecule type" value="Genomic_DNA"/>
</dbReference>
<protein>
    <submittedName>
        <fullName evidence="1">Uncharacterized protein</fullName>
    </submittedName>
</protein>
<proteinExistence type="predicted"/>